<organism evidence="2 3">
    <name type="scientific">Symbiochloris irregularis</name>
    <dbReference type="NCBI Taxonomy" id="706552"/>
    <lineage>
        <taxon>Eukaryota</taxon>
        <taxon>Viridiplantae</taxon>
        <taxon>Chlorophyta</taxon>
        <taxon>core chlorophytes</taxon>
        <taxon>Trebouxiophyceae</taxon>
        <taxon>Trebouxiales</taxon>
        <taxon>Trebouxiaceae</taxon>
        <taxon>Symbiochloris</taxon>
    </lineage>
</organism>
<protein>
    <submittedName>
        <fullName evidence="2">Uncharacterized protein</fullName>
    </submittedName>
</protein>
<proteinExistence type="predicted"/>
<dbReference type="Proteomes" id="UP001465755">
    <property type="component" value="Unassembled WGS sequence"/>
</dbReference>
<comment type="caution">
    <text evidence="2">The sequence shown here is derived from an EMBL/GenBank/DDBJ whole genome shotgun (WGS) entry which is preliminary data.</text>
</comment>
<name>A0AAW1P722_9CHLO</name>
<dbReference type="EMBL" id="JALJOQ010000043">
    <property type="protein sequence ID" value="KAK9805455.1"/>
    <property type="molecule type" value="Genomic_DNA"/>
</dbReference>
<evidence type="ECO:0000256" key="1">
    <source>
        <dbReference type="SAM" id="MobiDB-lite"/>
    </source>
</evidence>
<gene>
    <name evidence="2" type="ORF">WJX73_008937</name>
</gene>
<reference evidence="2 3" key="1">
    <citation type="journal article" date="2024" name="Nat. Commun.">
        <title>Phylogenomics reveals the evolutionary origins of lichenization in chlorophyte algae.</title>
        <authorList>
            <person name="Puginier C."/>
            <person name="Libourel C."/>
            <person name="Otte J."/>
            <person name="Skaloud P."/>
            <person name="Haon M."/>
            <person name="Grisel S."/>
            <person name="Petersen M."/>
            <person name="Berrin J.G."/>
            <person name="Delaux P.M."/>
            <person name="Dal Grande F."/>
            <person name="Keller J."/>
        </authorList>
    </citation>
    <scope>NUCLEOTIDE SEQUENCE [LARGE SCALE GENOMIC DNA]</scope>
    <source>
        <strain evidence="2 3">SAG 2036</strain>
    </source>
</reference>
<feature type="region of interest" description="Disordered" evidence="1">
    <location>
        <begin position="1"/>
        <end position="21"/>
    </location>
</feature>
<sequence length="101" mass="11301">MRAGYQSPSADDGKAKIGSAGGWQRRACEKEELHKDRHPCHLLEPVICPARHLAAHSRHRCGLWTLTRARCGSSSTRWSTWQSFDQLQMPQSACLESAVSQ</sequence>
<dbReference type="AlphaFoldDB" id="A0AAW1P722"/>
<keyword evidence="3" id="KW-1185">Reference proteome</keyword>
<accession>A0AAW1P722</accession>
<evidence type="ECO:0000313" key="2">
    <source>
        <dbReference type="EMBL" id="KAK9805455.1"/>
    </source>
</evidence>
<evidence type="ECO:0000313" key="3">
    <source>
        <dbReference type="Proteomes" id="UP001465755"/>
    </source>
</evidence>